<evidence type="ECO:0008006" key="3">
    <source>
        <dbReference type="Google" id="ProtNLM"/>
    </source>
</evidence>
<dbReference type="EMBL" id="JACHFL010000011">
    <property type="protein sequence ID" value="MBB5364631.1"/>
    <property type="molecule type" value="Genomic_DNA"/>
</dbReference>
<comment type="caution">
    <text evidence="1">The sequence shown here is derived from an EMBL/GenBank/DDBJ whole genome shotgun (WGS) entry which is preliminary data.</text>
</comment>
<sequence>MAAIRNVKSGDLQATAQAVLALVDAPKPSLRLILSNETWLIARRLRRATLHLGGVGNSIKRRAG</sequence>
<evidence type="ECO:0000313" key="2">
    <source>
        <dbReference type="Proteomes" id="UP000552709"/>
    </source>
</evidence>
<dbReference type="AlphaFoldDB" id="A0A7W8JZH2"/>
<organism evidence="1 2">
    <name type="scientific">Deinococcus humi</name>
    <dbReference type="NCBI Taxonomy" id="662880"/>
    <lineage>
        <taxon>Bacteria</taxon>
        <taxon>Thermotogati</taxon>
        <taxon>Deinococcota</taxon>
        <taxon>Deinococci</taxon>
        <taxon>Deinococcales</taxon>
        <taxon>Deinococcaceae</taxon>
        <taxon>Deinococcus</taxon>
    </lineage>
</organism>
<reference evidence="1 2" key="1">
    <citation type="submission" date="2020-08" db="EMBL/GenBank/DDBJ databases">
        <title>Genomic Encyclopedia of Type Strains, Phase IV (KMG-IV): sequencing the most valuable type-strain genomes for metagenomic binning, comparative biology and taxonomic classification.</title>
        <authorList>
            <person name="Goeker M."/>
        </authorList>
    </citation>
    <scope>NUCLEOTIDE SEQUENCE [LARGE SCALE GENOMIC DNA]</scope>
    <source>
        <strain evidence="1 2">DSM 27939</strain>
    </source>
</reference>
<protein>
    <recommendedName>
        <fullName evidence="3">Transposase</fullName>
    </recommendedName>
</protein>
<name>A0A7W8JZH2_9DEIO</name>
<proteinExistence type="predicted"/>
<dbReference type="Proteomes" id="UP000552709">
    <property type="component" value="Unassembled WGS sequence"/>
</dbReference>
<keyword evidence="2" id="KW-1185">Reference proteome</keyword>
<accession>A0A7W8JZH2</accession>
<evidence type="ECO:0000313" key="1">
    <source>
        <dbReference type="EMBL" id="MBB5364631.1"/>
    </source>
</evidence>
<gene>
    <name evidence="1" type="ORF">HNQ08_003744</name>
</gene>